<comment type="caution">
    <text evidence="1">The sequence shown here is derived from an EMBL/GenBank/DDBJ whole genome shotgun (WGS) entry which is preliminary data.</text>
</comment>
<protein>
    <submittedName>
        <fullName evidence="1">Uncharacterized protein</fullName>
    </submittedName>
</protein>
<reference evidence="1" key="1">
    <citation type="journal article" date="2015" name="Genome Biol. Evol.">
        <title>Organellar Genomes of White Spruce (Picea glauca): Assembly and Annotation.</title>
        <authorList>
            <person name="Jackman S.D."/>
            <person name="Warren R.L."/>
            <person name="Gibb E.A."/>
            <person name="Vandervalk B.P."/>
            <person name="Mohamadi H."/>
            <person name="Chu J."/>
            <person name="Raymond A."/>
            <person name="Pleasance S."/>
            <person name="Coope R."/>
            <person name="Wildung M.R."/>
            <person name="Ritland C.E."/>
            <person name="Bousquet J."/>
            <person name="Jones S.J."/>
            <person name="Bohlmann J."/>
            <person name="Birol I."/>
        </authorList>
    </citation>
    <scope>NUCLEOTIDE SEQUENCE [LARGE SCALE GENOMIC DNA]</scope>
    <source>
        <tissue evidence="1">Flushing bud</tissue>
    </source>
</reference>
<name>A0A101LZV4_PICGL</name>
<evidence type="ECO:0000313" key="1">
    <source>
        <dbReference type="EMBL" id="KUM48268.1"/>
    </source>
</evidence>
<dbReference type="AlphaFoldDB" id="A0A101LZV4"/>
<geneLocation type="mitochondrion" evidence="1"/>
<gene>
    <name evidence="1" type="ORF">ABT39_MTgene5268</name>
</gene>
<accession>A0A101LZV4</accession>
<organism evidence="1">
    <name type="scientific">Picea glauca</name>
    <name type="common">White spruce</name>
    <name type="synonym">Pinus glauca</name>
    <dbReference type="NCBI Taxonomy" id="3330"/>
    <lineage>
        <taxon>Eukaryota</taxon>
        <taxon>Viridiplantae</taxon>
        <taxon>Streptophyta</taxon>
        <taxon>Embryophyta</taxon>
        <taxon>Tracheophyta</taxon>
        <taxon>Spermatophyta</taxon>
        <taxon>Pinopsida</taxon>
        <taxon>Pinidae</taxon>
        <taxon>Conifers I</taxon>
        <taxon>Pinales</taxon>
        <taxon>Pinaceae</taxon>
        <taxon>Picea</taxon>
    </lineage>
</organism>
<dbReference type="EMBL" id="LKAM01000006">
    <property type="protein sequence ID" value="KUM48268.1"/>
    <property type="molecule type" value="Genomic_DNA"/>
</dbReference>
<proteinExistence type="predicted"/>
<keyword evidence="1" id="KW-0496">Mitochondrion</keyword>
<sequence>MVQGWFLETGNEFRILLSYCDSEAIERHLLLTLAFFLTSPKLSLGECLPFKYRLLQNPSYDKRDWTTDDGWGCTSLQLQVSLAVPLIPLFVLQETHILACISEPISVLAKAPIPEYSPAFLANKRRGNEPTLRRLVIKGPLCRLCSGIFSSIARGFLRLSAASLPAYPTDMKERISYP</sequence>